<evidence type="ECO:0000256" key="5">
    <source>
        <dbReference type="SAM" id="MobiDB-lite"/>
    </source>
</evidence>
<feature type="region of interest" description="Disordered" evidence="5">
    <location>
        <begin position="661"/>
        <end position="683"/>
    </location>
</feature>
<proteinExistence type="predicted"/>
<dbReference type="PANTHER" id="PTHR37467">
    <property type="entry name" value="EXPORTED CALCIUM-BINDING GLYCOPROTEIN-RELATED"/>
    <property type="match status" value="1"/>
</dbReference>
<dbReference type="Proteomes" id="UP000246018">
    <property type="component" value="Unassembled WGS sequence"/>
</dbReference>
<dbReference type="InterPro" id="IPR018247">
    <property type="entry name" value="EF_Hand_1_Ca_BS"/>
</dbReference>
<organism evidence="6 7">
    <name type="scientific">Nocardioides gansuensis</name>
    <dbReference type="NCBI Taxonomy" id="2138300"/>
    <lineage>
        <taxon>Bacteria</taxon>
        <taxon>Bacillati</taxon>
        <taxon>Actinomycetota</taxon>
        <taxon>Actinomycetes</taxon>
        <taxon>Propionibacteriales</taxon>
        <taxon>Nocardioidaceae</taxon>
        <taxon>Nocardioides</taxon>
    </lineage>
</organism>
<dbReference type="InterPro" id="IPR028974">
    <property type="entry name" value="TSP_type-3_rpt"/>
</dbReference>
<dbReference type="SUPFAM" id="SSF103647">
    <property type="entry name" value="TSP type-3 repeat"/>
    <property type="match status" value="1"/>
</dbReference>
<evidence type="ECO:0000256" key="3">
    <source>
        <dbReference type="ARBA" id="ARBA00022729"/>
    </source>
</evidence>
<feature type="compositionally biased region" description="Basic and acidic residues" evidence="5">
    <location>
        <begin position="603"/>
        <end position="624"/>
    </location>
</feature>
<comment type="caution">
    <text evidence="6">The sequence shown here is derived from an EMBL/GenBank/DDBJ whole genome shotgun (WGS) entry which is preliminary data.</text>
</comment>
<name>A0A2T8FD87_9ACTN</name>
<keyword evidence="7" id="KW-1185">Reference proteome</keyword>
<feature type="compositionally biased region" description="Basic and acidic residues" evidence="5">
    <location>
        <begin position="717"/>
        <end position="732"/>
    </location>
</feature>
<feature type="region of interest" description="Disordered" evidence="5">
    <location>
        <begin position="701"/>
        <end position="788"/>
    </location>
</feature>
<dbReference type="InterPro" id="IPR053180">
    <property type="entry name" value="Ca-binding_acidic-repeat"/>
</dbReference>
<sequence length="788" mass="80490">MHMGDFPSRRTWAALTTLALVPGLSALVLGVSPASAAKLPAAYSADAHGDLIKLTTNIAGQGSLADAGVGHSRADVDSTRTANNATASSANLEASLLLGNVPVPVDSEQVAAPPTANPPARALVPLQGTPLDPLLQAPLITGDVMAAYRSGAACVPATNGERIYSDALTTLAGATGGGAVPAPAGPLVKVGASDVRATTRLVDTAAAGDDVVSRVTTHVGDVDLLGGNVTLDVTGALTVEARSDGTTGTATIVDKPTIVANIGGNQIPIPLNGQPVDLGPELDTLDPLVDLTVTAFSPSMQSSGATGQADLQALIRVQLKVLSLPAPAGVTVAEADLSLAPMHVRALAPTGGVECGATDSDGDGLTDDQEKQIGTDPGNPDTDCDGLNDGAEVNTHGTNPTKADTDGDGLVDGAEVNTYGTDPLDPDTDNGGVPDGAEVWQGTNPTKGHGADDSPVPGDSDGDGLTDAEEKQLGTDPHKADTDGDGLSDGAEVHTTRTNPLDYDTDDGGVGDGAEVEAGTNATAGHSVDDKVVSGDTDGDGLTDAEEQALGTDPKKADTDKDGLTDGAEVKTFKTNPKDWDTDDGGASDGAEVNNGTNPVNNPKDDFGAKDSDGDALSDAKEKAIGTNPHDVDTDNDGLSDGREFKGMTIKERFEVCGRKAKKKIHVSTNPLKRDTDKDGLTDGLEVKGYKIKQVVYITRSGSKITIGKTRSNPTKADTDKDRLKDKVEKTGKANKRYQKRKTDPTKCDTDRGGASDGREVKAGSDPSRIKSGPNDVNRRTSGRTSIG</sequence>
<evidence type="ECO:0000256" key="4">
    <source>
        <dbReference type="ARBA" id="ARBA00022837"/>
    </source>
</evidence>
<reference evidence="6 7" key="1">
    <citation type="submission" date="2018-04" db="EMBL/GenBank/DDBJ databases">
        <title>Genome of Nocardioides gansuensis WSJ-1.</title>
        <authorList>
            <person name="Wu S."/>
            <person name="Wang G."/>
        </authorList>
    </citation>
    <scope>NUCLEOTIDE SEQUENCE [LARGE SCALE GENOMIC DNA]</scope>
    <source>
        <strain evidence="6 7">WSJ-1</strain>
    </source>
</reference>
<evidence type="ECO:0000313" key="6">
    <source>
        <dbReference type="EMBL" id="PVG83665.1"/>
    </source>
</evidence>
<gene>
    <name evidence="6" type="ORF">DDE18_04890</name>
</gene>
<feature type="compositionally biased region" description="Basic and acidic residues" evidence="5">
    <location>
        <begin position="468"/>
        <end position="482"/>
    </location>
</feature>
<feature type="compositionally biased region" description="Basic and acidic residues" evidence="5">
    <location>
        <begin position="553"/>
        <end position="580"/>
    </location>
</feature>
<evidence type="ECO:0000256" key="2">
    <source>
        <dbReference type="ARBA" id="ARBA00022525"/>
    </source>
</evidence>
<comment type="subcellular location">
    <subcellularLocation>
        <location evidence="1">Secreted</location>
    </subcellularLocation>
</comment>
<dbReference type="AlphaFoldDB" id="A0A2T8FD87"/>
<evidence type="ECO:0000256" key="1">
    <source>
        <dbReference type="ARBA" id="ARBA00004613"/>
    </source>
</evidence>
<feature type="compositionally biased region" description="Polar residues" evidence="5">
    <location>
        <begin position="701"/>
        <end position="716"/>
    </location>
</feature>
<dbReference type="InterPro" id="IPR059100">
    <property type="entry name" value="TSP3_bac"/>
</dbReference>
<keyword evidence="4" id="KW-0106">Calcium</keyword>
<dbReference type="PROSITE" id="PS00018">
    <property type="entry name" value="EF_HAND_1"/>
    <property type="match status" value="1"/>
</dbReference>
<feature type="compositionally biased region" description="Basic and acidic residues" evidence="5">
    <location>
        <begin position="672"/>
        <end position="683"/>
    </location>
</feature>
<dbReference type="PANTHER" id="PTHR37467:SF1">
    <property type="entry name" value="EXPORTED CALCIUM-BINDING GLYCOPROTEIN"/>
    <property type="match status" value="1"/>
</dbReference>
<dbReference type="Gene3D" id="3.90.182.10">
    <property type="entry name" value="Toxin - Anthrax Protective Antigen,domain 1"/>
    <property type="match status" value="1"/>
</dbReference>
<evidence type="ECO:0000313" key="7">
    <source>
        <dbReference type="Proteomes" id="UP000246018"/>
    </source>
</evidence>
<dbReference type="GO" id="GO:0005509">
    <property type="term" value="F:calcium ion binding"/>
    <property type="evidence" value="ECO:0007669"/>
    <property type="project" value="InterPro"/>
</dbReference>
<feature type="region of interest" description="Disordered" evidence="5">
    <location>
        <begin position="353"/>
        <end position="644"/>
    </location>
</feature>
<feature type="compositionally biased region" description="Acidic residues" evidence="5">
    <location>
        <begin position="537"/>
        <end position="547"/>
    </location>
</feature>
<keyword evidence="3" id="KW-0732">Signal</keyword>
<dbReference type="EMBL" id="QDGZ01000002">
    <property type="protein sequence ID" value="PVG83665.1"/>
    <property type="molecule type" value="Genomic_DNA"/>
</dbReference>
<dbReference type="Pfam" id="PF18884">
    <property type="entry name" value="TSP3_bac"/>
    <property type="match status" value="13"/>
</dbReference>
<protein>
    <submittedName>
        <fullName evidence="6">Uncharacterized protein</fullName>
    </submittedName>
</protein>
<keyword evidence="2" id="KW-0964">Secreted</keyword>
<feature type="compositionally biased region" description="Basic and acidic residues" evidence="5">
    <location>
        <begin position="741"/>
        <end position="763"/>
    </location>
</feature>
<accession>A0A2T8FD87</accession>